<feature type="compositionally biased region" description="Basic and acidic residues" evidence="2">
    <location>
        <begin position="325"/>
        <end position="334"/>
    </location>
</feature>
<feature type="compositionally biased region" description="Basic and acidic residues" evidence="2">
    <location>
        <begin position="353"/>
        <end position="369"/>
    </location>
</feature>
<feature type="region of interest" description="Disordered" evidence="2">
    <location>
        <begin position="212"/>
        <end position="231"/>
    </location>
</feature>
<keyword evidence="1" id="KW-0175">Coiled coil</keyword>
<feature type="region of interest" description="Disordered" evidence="2">
    <location>
        <begin position="1"/>
        <end position="73"/>
    </location>
</feature>
<gene>
    <name evidence="3" type="ORF">BDV98DRAFT_540971</name>
</gene>
<dbReference type="Proteomes" id="UP000305067">
    <property type="component" value="Unassembled WGS sequence"/>
</dbReference>
<feature type="region of interest" description="Disordered" evidence="2">
    <location>
        <begin position="304"/>
        <end position="448"/>
    </location>
</feature>
<evidence type="ECO:0000256" key="1">
    <source>
        <dbReference type="SAM" id="Coils"/>
    </source>
</evidence>
<evidence type="ECO:0000313" key="4">
    <source>
        <dbReference type="Proteomes" id="UP000305067"/>
    </source>
</evidence>
<feature type="region of interest" description="Disordered" evidence="2">
    <location>
        <begin position="496"/>
        <end position="580"/>
    </location>
</feature>
<protein>
    <recommendedName>
        <fullName evidence="5">M protein, serotype 2.1</fullName>
    </recommendedName>
</protein>
<feature type="compositionally biased region" description="Low complexity" evidence="2">
    <location>
        <begin position="1"/>
        <end position="25"/>
    </location>
</feature>
<evidence type="ECO:0000256" key="2">
    <source>
        <dbReference type="SAM" id="MobiDB-lite"/>
    </source>
</evidence>
<name>A0A5C3QZ48_9AGAR</name>
<keyword evidence="4" id="KW-1185">Reference proteome</keyword>
<feature type="coiled-coil region" evidence="1">
    <location>
        <begin position="133"/>
        <end position="167"/>
    </location>
</feature>
<accession>A0A5C3QZ48</accession>
<dbReference type="OrthoDB" id="2121319at2759"/>
<feature type="compositionally biased region" description="Polar residues" evidence="2">
    <location>
        <begin position="60"/>
        <end position="70"/>
    </location>
</feature>
<feature type="coiled-coil region" evidence="1">
    <location>
        <begin position="74"/>
        <end position="104"/>
    </location>
</feature>
<feature type="compositionally biased region" description="Acidic residues" evidence="2">
    <location>
        <begin position="307"/>
        <end position="316"/>
    </location>
</feature>
<feature type="compositionally biased region" description="Basic and acidic residues" evidence="2">
    <location>
        <begin position="622"/>
        <end position="637"/>
    </location>
</feature>
<dbReference type="PANTHER" id="PTHR38120">
    <property type="entry name" value="EXPRESSED PROTEIN"/>
    <property type="match status" value="1"/>
</dbReference>
<reference evidence="3 4" key="1">
    <citation type="journal article" date="2019" name="Nat. Ecol. Evol.">
        <title>Megaphylogeny resolves global patterns of mushroom evolution.</title>
        <authorList>
            <person name="Varga T."/>
            <person name="Krizsan K."/>
            <person name="Foldi C."/>
            <person name="Dima B."/>
            <person name="Sanchez-Garcia M."/>
            <person name="Sanchez-Ramirez S."/>
            <person name="Szollosi G.J."/>
            <person name="Szarkandi J.G."/>
            <person name="Papp V."/>
            <person name="Albert L."/>
            <person name="Andreopoulos W."/>
            <person name="Angelini C."/>
            <person name="Antonin V."/>
            <person name="Barry K.W."/>
            <person name="Bougher N.L."/>
            <person name="Buchanan P."/>
            <person name="Buyck B."/>
            <person name="Bense V."/>
            <person name="Catcheside P."/>
            <person name="Chovatia M."/>
            <person name="Cooper J."/>
            <person name="Damon W."/>
            <person name="Desjardin D."/>
            <person name="Finy P."/>
            <person name="Geml J."/>
            <person name="Haridas S."/>
            <person name="Hughes K."/>
            <person name="Justo A."/>
            <person name="Karasinski D."/>
            <person name="Kautmanova I."/>
            <person name="Kiss B."/>
            <person name="Kocsube S."/>
            <person name="Kotiranta H."/>
            <person name="LaButti K.M."/>
            <person name="Lechner B.E."/>
            <person name="Liimatainen K."/>
            <person name="Lipzen A."/>
            <person name="Lukacs Z."/>
            <person name="Mihaltcheva S."/>
            <person name="Morgado L.N."/>
            <person name="Niskanen T."/>
            <person name="Noordeloos M.E."/>
            <person name="Ohm R.A."/>
            <person name="Ortiz-Santana B."/>
            <person name="Ovrebo C."/>
            <person name="Racz N."/>
            <person name="Riley R."/>
            <person name="Savchenko A."/>
            <person name="Shiryaev A."/>
            <person name="Soop K."/>
            <person name="Spirin V."/>
            <person name="Szebenyi C."/>
            <person name="Tomsovsky M."/>
            <person name="Tulloss R.E."/>
            <person name="Uehling J."/>
            <person name="Grigoriev I.V."/>
            <person name="Vagvolgyi C."/>
            <person name="Papp T."/>
            <person name="Martin F.M."/>
            <person name="Miettinen O."/>
            <person name="Hibbett D.S."/>
            <person name="Nagy L.G."/>
        </authorList>
    </citation>
    <scope>NUCLEOTIDE SEQUENCE [LARGE SCALE GENOMIC DNA]</scope>
    <source>
        <strain evidence="3 4">CBS 309.79</strain>
    </source>
</reference>
<evidence type="ECO:0008006" key="5">
    <source>
        <dbReference type="Google" id="ProtNLM"/>
    </source>
</evidence>
<feature type="compositionally biased region" description="Low complexity" evidence="2">
    <location>
        <begin position="560"/>
        <end position="575"/>
    </location>
</feature>
<feature type="coiled-coil region" evidence="1">
    <location>
        <begin position="260"/>
        <end position="290"/>
    </location>
</feature>
<dbReference type="EMBL" id="ML178815">
    <property type="protein sequence ID" value="TFL06618.1"/>
    <property type="molecule type" value="Genomic_DNA"/>
</dbReference>
<sequence length="795" mass="85997">MATTARSPPAARRPLSASPTTASSPIARGATARAAVSPRVSSPLNKSNPRRASLKGASSPLLNGSANGSHDNLAESLKLETEQKEQLLVQLQEKDQTISNLTSETINLTSSLNGAQTRLNEFYEEQSRTETEMANRIEISEKLRSQIRELEKEKRDIQRRYNEQTATFDAERQALYDNEQHLKSRIQSLTSARKEELSAAREPSDIESILEPEVESPQQPSPAQPATSAPDEEFEPAIVTALNLELSTLSTSYTSLQSTVSLMQTQLMDLKRVNQELQEDNESYMILLRERTLNGQFDVLKHVGGTNDDEREDDNGDVGSLRSNATDHRSALDRVDEEDVGPMPGNLGQELSRSPELEMDTQREREDPIPRQPSRNGRKRGQSNSQPGTPHGESLADLPITGPGLDLAAELGRAQNRDILDGKLPSPEETFGKRSTASGGKRGTDPRTLAEVEQLKTEVKSLKDANKALSLYASKIIDRIISEEGFEHVLAVDYEQPPPTPISKQAPTGFGAQAKVSEQQSQEKTAKKPRPQSAIMARSISTPDYAAGGTTAPAYSPPQLTTFASLPPAPASTTAKANRRSMSFDWKSFSIFNKDTSSPTASPHLRPLTLGKPGSGSVVGARKLEKSAHEDDEDRKERERLNATMKLMGIEPSPSPAIPPADLQTNFAQPAPSQATPTITRRFSLFGTRSPPVLQSPSPPIHGSPESGVGLGIGGLTQDALVQAEAVNVIAAQDTRERNLSAELAKGGTGGTQFTEITRRKSGRRSSQRSGRSGGGSESGRSGSTVFSAGIQEED</sequence>
<feature type="region of interest" description="Disordered" evidence="2">
    <location>
        <begin position="735"/>
        <end position="795"/>
    </location>
</feature>
<dbReference type="STRING" id="1884261.A0A5C3QZ48"/>
<evidence type="ECO:0000313" key="3">
    <source>
        <dbReference type="EMBL" id="TFL06618.1"/>
    </source>
</evidence>
<feature type="region of interest" description="Disordered" evidence="2">
    <location>
        <begin position="593"/>
        <end position="637"/>
    </location>
</feature>
<feature type="region of interest" description="Disordered" evidence="2">
    <location>
        <begin position="688"/>
        <end position="710"/>
    </location>
</feature>
<proteinExistence type="predicted"/>
<dbReference type="AlphaFoldDB" id="A0A5C3QZ48"/>
<organism evidence="3 4">
    <name type="scientific">Pterulicium gracile</name>
    <dbReference type="NCBI Taxonomy" id="1884261"/>
    <lineage>
        <taxon>Eukaryota</taxon>
        <taxon>Fungi</taxon>
        <taxon>Dikarya</taxon>
        <taxon>Basidiomycota</taxon>
        <taxon>Agaricomycotina</taxon>
        <taxon>Agaricomycetes</taxon>
        <taxon>Agaricomycetidae</taxon>
        <taxon>Agaricales</taxon>
        <taxon>Pleurotineae</taxon>
        <taxon>Pterulaceae</taxon>
        <taxon>Pterulicium</taxon>
    </lineage>
</organism>
<dbReference type="PANTHER" id="PTHR38120:SF1">
    <property type="entry name" value="M PROTEIN, SEROTYPE 2.1"/>
    <property type="match status" value="1"/>
</dbReference>